<sequence length="78" mass="8959">MPVSIATIKNKLDDYLGKPLTVVVQAGRKKTVSRHGILRETYPAVFVIELNQEENAFERVSYSYTDILTKNIRLDFED</sequence>
<dbReference type="InterPro" id="IPR009366">
    <property type="entry name" value="Protein_Veg"/>
</dbReference>
<gene>
    <name evidence="1" type="ORF">BSQ50_01755</name>
</gene>
<dbReference type="KEGG" id="lng:BSQ50_01755"/>
<proteinExistence type="predicted"/>
<dbReference type="PANTHER" id="PTHR40026:SF1">
    <property type="entry name" value="PROTEIN VEG"/>
    <property type="match status" value="1"/>
</dbReference>
<organism evidence="1 2">
    <name type="scientific">Liquorilactobacillus nagelii</name>
    <dbReference type="NCBI Taxonomy" id="82688"/>
    <lineage>
        <taxon>Bacteria</taxon>
        <taxon>Bacillati</taxon>
        <taxon>Bacillota</taxon>
        <taxon>Bacilli</taxon>
        <taxon>Lactobacillales</taxon>
        <taxon>Lactobacillaceae</taxon>
        <taxon>Liquorilactobacillus</taxon>
    </lineage>
</organism>
<name>A0A3S6QYX9_9LACO</name>
<dbReference type="GO" id="GO:0006355">
    <property type="term" value="P:regulation of DNA-templated transcription"/>
    <property type="evidence" value="ECO:0007669"/>
    <property type="project" value="InterPro"/>
</dbReference>
<accession>A0A3S6QYX9</accession>
<protein>
    <recommendedName>
        <fullName evidence="3">Veg protein</fullName>
    </recommendedName>
</protein>
<dbReference type="AlphaFoldDB" id="A0A3S6QYX9"/>
<dbReference type="GeneID" id="78522362"/>
<dbReference type="PIRSF" id="PIRSF037257">
    <property type="entry name" value="DUF1021"/>
    <property type="match status" value="1"/>
</dbReference>
<dbReference type="EMBL" id="CP018180">
    <property type="protein sequence ID" value="AUJ31397.1"/>
    <property type="molecule type" value="Genomic_DNA"/>
</dbReference>
<dbReference type="Proteomes" id="UP000324497">
    <property type="component" value="Chromosome"/>
</dbReference>
<keyword evidence="2" id="KW-1185">Reference proteome</keyword>
<reference evidence="1 2" key="1">
    <citation type="submission" date="2016-11" db="EMBL/GenBank/DDBJ databases">
        <title>Interaction between Lactobacillus species and yeast in water kefir.</title>
        <authorList>
            <person name="Behr J."/>
            <person name="Xu D."/>
            <person name="Vogel R.F."/>
        </authorList>
    </citation>
    <scope>NUCLEOTIDE SEQUENCE [LARGE SCALE GENOMIC DNA]</scope>
    <source>
        <strain evidence="1 2">TMW 1.1827</strain>
    </source>
</reference>
<dbReference type="PANTHER" id="PTHR40026">
    <property type="entry name" value="PROTEIN VEG"/>
    <property type="match status" value="1"/>
</dbReference>
<evidence type="ECO:0008006" key="3">
    <source>
        <dbReference type="Google" id="ProtNLM"/>
    </source>
</evidence>
<dbReference type="RefSeq" id="WP_057885658.1">
    <property type="nucleotide sequence ID" value="NZ_CP018180.1"/>
</dbReference>
<evidence type="ECO:0000313" key="1">
    <source>
        <dbReference type="EMBL" id="AUJ31397.1"/>
    </source>
</evidence>
<evidence type="ECO:0000313" key="2">
    <source>
        <dbReference type="Proteomes" id="UP000324497"/>
    </source>
</evidence>
<dbReference type="Gene3D" id="2.30.30.100">
    <property type="match status" value="1"/>
</dbReference>
<dbReference type="Pfam" id="PF06257">
    <property type="entry name" value="VEG"/>
    <property type="match status" value="1"/>
</dbReference>